<keyword evidence="7 8" id="KW-0472">Membrane</keyword>
<keyword evidence="4" id="KW-0813">Transport</keyword>
<evidence type="ECO:0000256" key="8">
    <source>
        <dbReference type="SAM" id="Phobius"/>
    </source>
</evidence>
<feature type="transmembrane region" description="Helical" evidence="8">
    <location>
        <begin position="289"/>
        <end position="307"/>
    </location>
</feature>
<feature type="transmembrane region" description="Helical" evidence="8">
    <location>
        <begin position="83"/>
        <end position="106"/>
    </location>
</feature>
<feature type="domain" description="Major facilitator superfamily (MFS) profile" evidence="9">
    <location>
        <begin position="12"/>
        <end position="414"/>
    </location>
</feature>
<dbReference type="PANTHER" id="PTHR23504:SF15">
    <property type="entry name" value="MAJOR FACILITATOR SUPERFAMILY (MFS) PROFILE DOMAIN-CONTAINING PROTEIN"/>
    <property type="match status" value="1"/>
</dbReference>
<keyword evidence="6 8" id="KW-1133">Transmembrane helix</keyword>
<feature type="transmembrane region" description="Helical" evidence="8">
    <location>
        <begin position="112"/>
        <end position="129"/>
    </location>
</feature>
<dbReference type="InterPro" id="IPR001958">
    <property type="entry name" value="Tet-R_TetA/multi-R_MdtG-like"/>
</dbReference>
<evidence type="ECO:0000256" key="3">
    <source>
        <dbReference type="ARBA" id="ARBA00007520"/>
    </source>
</evidence>
<gene>
    <name evidence="10" type="ORF">NB063_24395</name>
</gene>
<dbReference type="Pfam" id="PF07690">
    <property type="entry name" value="MFS_1"/>
    <property type="match status" value="1"/>
</dbReference>
<name>A0ABT0U9V4_9BACT</name>
<feature type="transmembrane region" description="Helical" evidence="8">
    <location>
        <begin position="390"/>
        <end position="410"/>
    </location>
</feature>
<reference evidence="10 11" key="1">
    <citation type="journal article" date="2022" name="Syst. Appl. Microbiol.">
        <title>Rhodopirellula aestuarii sp. nov., a novel member of the genus Rhodopirellula isolated from brackish sediments collected in the Tagus River estuary, Portugal.</title>
        <authorList>
            <person name="Vitorino I.R."/>
            <person name="Klimek D."/>
            <person name="Calusinska M."/>
            <person name="Lobo-da-Cunha A."/>
            <person name="Vasconcelos V."/>
            <person name="Lage O.M."/>
        </authorList>
    </citation>
    <scope>NUCLEOTIDE SEQUENCE [LARGE SCALE GENOMIC DNA]</scope>
    <source>
        <strain evidence="10 11">ICT_H3.1</strain>
    </source>
</reference>
<evidence type="ECO:0000256" key="6">
    <source>
        <dbReference type="ARBA" id="ARBA00022989"/>
    </source>
</evidence>
<dbReference type="InterPro" id="IPR036259">
    <property type="entry name" value="MFS_trans_sf"/>
</dbReference>
<protein>
    <submittedName>
        <fullName evidence="10">TCR/Tet family MFS transporter</fullName>
    </submittedName>
</protein>
<comment type="caution">
    <text evidence="10">The sequence shown here is derived from an EMBL/GenBank/DDBJ whole genome shotgun (WGS) entry which is preliminary data.</text>
</comment>
<feature type="transmembrane region" description="Helical" evidence="8">
    <location>
        <begin position="141"/>
        <end position="165"/>
    </location>
</feature>
<dbReference type="PRINTS" id="PR01035">
    <property type="entry name" value="TCRTETA"/>
</dbReference>
<evidence type="ECO:0000256" key="1">
    <source>
        <dbReference type="ARBA" id="ARBA00003279"/>
    </source>
</evidence>
<keyword evidence="11" id="KW-1185">Reference proteome</keyword>
<dbReference type="EMBL" id="JAMQBK010000065">
    <property type="protein sequence ID" value="MCM2373768.1"/>
    <property type="molecule type" value="Genomic_DNA"/>
</dbReference>
<evidence type="ECO:0000256" key="5">
    <source>
        <dbReference type="ARBA" id="ARBA00022692"/>
    </source>
</evidence>
<organism evidence="10 11">
    <name type="scientific">Aporhodopirellula aestuarii</name>
    <dbReference type="NCBI Taxonomy" id="2950107"/>
    <lineage>
        <taxon>Bacteria</taxon>
        <taxon>Pseudomonadati</taxon>
        <taxon>Planctomycetota</taxon>
        <taxon>Planctomycetia</taxon>
        <taxon>Pirellulales</taxon>
        <taxon>Pirellulaceae</taxon>
        <taxon>Aporhodopirellula</taxon>
    </lineage>
</organism>
<comment type="subcellular location">
    <subcellularLocation>
        <location evidence="2">Membrane</location>
        <topology evidence="2">Multi-pass membrane protein</topology>
    </subcellularLocation>
</comment>
<dbReference type="PROSITE" id="PS50850">
    <property type="entry name" value="MFS"/>
    <property type="match status" value="1"/>
</dbReference>
<evidence type="ECO:0000313" key="10">
    <source>
        <dbReference type="EMBL" id="MCM2373768.1"/>
    </source>
</evidence>
<comment type="function">
    <text evidence="1">Resistance to tetracycline by an active tetracycline efflux. This is an energy-dependent process that decreases the accumulation of the antibiotic in whole cells. This protein functions as a metal-tetracycline/H(+) antiporter.</text>
</comment>
<feature type="transmembrane region" description="Helical" evidence="8">
    <location>
        <begin position="259"/>
        <end position="277"/>
    </location>
</feature>
<evidence type="ECO:0000313" key="11">
    <source>
        <dbReference type="Proteomes" id="UP001202961"/>
    </source>
</evidence>
<accession>A0ABT0U9V4</accession>
<dbReference type="InterPro" id="IPR011701">
    <property type="entry name" value="MFS"/>
</dbReference>
<dbReference type="SUPFAM" id="SSF103473">
    <property type="entry name" value="MFS general substrate transporter"/>
    <property type="match status" value="1"/>
</dbReference>
<feature type="transmembrane region" description="Helical" evidence="8">
    <location>
        <begin position="12"/>
        <end position="31"/>
    </location>
</feature>
<feature type="transmembrane region" description="Helical" evidence="8">
    <location>
        <begin position="219"/>
        <end position="239"/>
    </location>
</feature>
<proteinExistence type="inferred from homology"/>
<comment type="similarity">
    <text evidence="3">Belongs to the major facilitator superfamily. TCR/Tet family.</text>
</comment>
<dbReference type="CDD" id="cd17388">
    <property type="entry name" value="MFS_TetA"/>
    <property type="match status" value="1"/>
</dbReference>
<dbReference type="InterPro" id="IPR020846">
    <property type="entry name" value="MFS_dom"/>
</dbReference>
<dbReference type="Proteomes" id="UP001202961">
    <property type="component" value="Unassembled WGS sequence"/>
</dbReference>
<feature type="transmembrane region" description="Helical" evidence="8">
    <location>
        <begin position="346"/>
        <end position="370"/>
    </location>
</feature>
<feature type="transmembrane region" description="Helical" evidence="8">
    <location>
        <begin position="171"/>
        <end position="189"/>
    </location>
</feature>
<evidence type="ECO:0000256" key="2">
    <source>
        <dbReference type="ARBA" id="ARBA00004141"/>
    </source>
</evidence>
<dbReference type="PROSITE" id="PS00216">
    <property type="entry name" value="SUGAR_TRANSPORT_1"/>
    <property type="match status" value="1"/>
</dbReference>
<feature type="transmembrane region" description="Helical" evidence="8">
    <location>
        <begin position="51"/>
        <end position="71"/>
    </location>
</feature>
<sequence length="432" mass="46433">MITPPHQRHAAAMAFILLTLFIDILAIGIIIPVLPELVIEFVGGDESKAGWYVGIIAATFSLMQFFFAPVLGALSDRFGRRPVILGSLFGLGVDFIITGLATSVAWLFVGRFIAGVMGASFSTSNAYIADVSTSENRARNFGLVGMMFGLGFIIGPALGGLLGAISLRLPFYVAAGLSLVNWLYGYFVLPESLPPEKRSSTITLRSMNPFGTITRLRSYPMVLGLAVAFVFSSLAQRGLENVWVLSMGFRFGWEEQTNGLMLALVGLMAVIVQGGLVRPVIRRFGERRTVMMAMSVSSIAFLCYGLATSGWMIPCIIVFGSLSGLSGPAIQSLITSTVDPAEQGRIQGALTSLLSLTNILAPLIFTAGLFRYFTHEDTAVRYNGEPFAGAPFVFGSFLLLVALGILYRVLKRFPAKVAPIESTIPATQEPVG</sequence>
<feature type="transmembrane region" description="Helical" evidence="8">
    <location>
        <begin position="313"/>
        <end position="334"/>
    </location>
</feature>
<evidence type="ECO:0000256" key="4">
    <source>
        <dbReference type="ARBA" id="ARBA00022448"/>
    </source>
</evidence>
<evidence type="ECO:0000259" key="9">
    <source>
        <dbReference type="PROSITE" id="PS50850"/>
    </source>
</evidence>
<dbReference type="InterPro" id="IPR005829">
    <property type="entry name" value="Sugar_transporter_CS"/>
</dbReference>
<keyword evidence="5 8" id="KW-0812">Transmembrane</keyword>
<evidence type="ECO:0000256" key="7">
    <source>
        <dbReference type="ARBA" id="ARBA00023136"/>
    </source>
</evidence>
<dbReference type="PANTHER" id="PTHR23504">
    <property type="entry name" value="MAJOR FACILITATOR SUPERFAMILY DOMAIN-CONTAINING PROTEIN 10"/>
    <property type="match status" value="1"/>
</dbReference>
<dbReference type="Gene3D" id="1.20.1250.20">
    <property type="entry name" value="MFS general substrate transporter like domains"/>
    <property type="match status" value="1"/>
</dbReference>